<feature type="region of interest" description="Disordered" evidence="1">
    <location>
        <begin position="18"/>
        <end position="79"/>
    </location>
</feature>
<sequence length="79" mass="8441">MVLGLDCLGFIERKASKSSNLQEAGDAMKQKDAAEEASSKACEKKGEKAAEEEKSKMGKDSGAPHVVPHFPHRCTPGLL</sequence>
<evidence type="ECO:0000313" key="2">
    <source>
        <dbReference type="EMBL" id="JAD59791.1"/>
    </source>
</evidence>
<organism evidence="2">
    <name type="scientific">Arundo donax</name>
    <name type="common">Giant reed</name>
    <name type="synonym">Donax arundinaceus</name>
    <dbReference type="NCBI Taxonomy" id="35708"/>
    <lineage>
        <taxon>Eukaryota</taxon>
        <taxon>Viridiplantae</taxon>
        <taxon>Streptophyta</taxon>
        <taxon>Embryophyta</taxon>
        <taxon>Tracheophyta</taxon>
        <taxon>Spermatophyta</taxon>
        <taxon>Magnoliopsida</taxon>
        <taxon>Liliopsida</taxon>
        <taxon>Poales</taxon>
        <taxon>Poaceae</taxon>
        <taxon>PACMAD clade</taxon>
        <taxon>Arundinoideae</taxon>
        <taxon>Arundineae</taxon>
        <taxon>Arundo</taxon>
    </lineage>
</organism>
<feature type="compositionally biased region" description="Basic and acidic residues" evidence="1">
    <location>
        <begin position="26"/>
        <end position="59"/>
    </location>
</feature>
<evidence type="ECO:0000256" key="1">
    <source>
        <dbReference type="SAM" id="MobiDB-lite"/>
    </source>
</evidence>
<dbReference type="AlphaFoldDB" id="A0A0A9B8X1"/>
<name>A0A0A9B8X1_ARUDO</name>
<reference evidence="2" key="1">
    <citation type="submission" date="2014-09" db="EMBL/GenBank/DDBJ databases">
        <authorList>
            <person name="Magalhaes I.L.F."/>
            <person name="Oliveira U."/>
            <person name="Santos F.R."/>
            <person name="Vidigal T.H.D.A."/>
            <person name="Brescovit A.D."/>
            <person name="Santos A.J."/>
        </authorList>
    </citation>
    <scope>NUCLEOTIDE SEQUENCE</scope>
    <source>
        <tissue evidence="2">Shoot tissue taken approximately 20 cm above the soil surface</tissue>
    </source>
</reference>
<proteinExistence type="predicted"/>
<reference evidence="2" key="2">
    <citation type="journal article" date="2015" name="Data Brief">
        <title>Shoot transcriptome of the giant reed, Arundo donax.</title>
        <authorList>
            <person name="Barrero R.A."/>
            <person name="Guerrero F.D."/>
            <person name="Moolhuijzen P."/>
            <person name="Goolsby J.A."/>
            <person name="Tidwell J."/>
            <person name="Bellgard S.E."/>
            <person name="Bellgard M.I."/>
        </authorList>
    </citation>
    <scope>NUCLEOTIDE SEQUENCE</scope>
    <source>
        <tissue evidence="2">Shoot tissue taken approximately 20 cm above the soil surface</tissue>
    </source>
</reference>
<protein>
    <submittedName>
        <fullName evidence="2">Uncharacterized protein</fullName>
    </submittedName>
</protein>
<accession>A0A0A9B8X1</accession>
<dbReference type="EMBL" id="GBRH01238104">
    <property type="protein sequence ID" value="JAD59791.1"/>
    <property type="molecule type" value="Transcribed_RNA"/>
</dbReference>